<feature type="compositionally biased region" description="Low complexity" evidence="1">
    <location>
        <begin position="147"/>
        <end position="173"/>
    </location>
</feature>
<accession>E5QYZ3</accession>
<feature type="region of interest" description="Disordered" evidence="1">
    <location>
        <begin position="231"/>
        <end position="343"/>
    </location>
</feature>
<organism evidence="3">
    <name type="scientific">Arthroderma gypseum (strain ATCC MYA-4604 / CBS 118893)</name>
    <name type="common">Microsporum gypseum</name>
    <dbReference type="NCBI Taxonomy" id="535722"/>
    <lineage>
        <taxon>Eukaryota</taxon>
        <taxon>Fungi</taxon>
        <taxon>Dikarya</taxon>
        <taxon>Ascomycota</taxon>
        <taxon>Pezizomycotina</taxon>
        <taxon>Eurotiomycetes</taxon>
        <taxon>Eurotiomycetidae</taxon>
        <taxon>Onygenales</taxon>
        <taxon>Arthrodermataceae</taxon>
        <taxon>Nannizzia</taxon>
    </lineage>
</organism>
<dbReference type="eggNOG" id="ENOG502RNSD">
    <property type="taxonomic scope" value="Eukaryota"/>
</dbReference>
<sequence>MSLASSTAARPALLNKTTNALLSPRKHNLEPSMNSEDNISKEVASNNTPSSPTQLVGKKRSIDQVDVDQHRPSTATSSFNSQNKREDEFYIYDESTHSSMDIDKEASFLQYSSHNKACDSQEQEKAAEKGCSQESTSMSSLLNLSFESESGNYNNGNFNNTKRNSPLNSPNPSQNARRHQTASSSSSIPTDPEARKLFIQQKAGLLREKVQTAMKNIKEHSEIDRRVMELEAQSRQPWNTPSPLSQHVNEHASPSSSRPEVRSGIAPRARQPSSTASPSQSNNQMDVDNDSTPTQQKINNQPQASSPNQPATNNQPVQTQGSSNVASLPAGNRNGSSTVDKMAVRANQETAADGLLKLMKTTAEYDALDEWSG</sequence>
<dbReference type="RefSeq" id="XP_003177068.1">
    <property type="nucleotide sequence ID" value="XM_003177020.1"/>
</dbReference>
<feature type="region of interest" description="Disordered" evidence="1">
    <location>
        <begin position="147"/>
        <end position="193"/>
    </location>
</feature>
<dbReference type="STRING" id="535722.E5QYZ3"/>
<proteinExistence type="predicted"/>
<dbReference type="EMBL" id="DS989822">
    <property type="protein sequence ID" value="EFQ98116.1"/>
    <property type="molecule type" value="Genomic_DNA"/>
</dbReference>
<gene>
    <name evidence="2" type="ORF">MGYG_01154</name>
</gene>
<feature type="compositionally biased region" description="Polar residues" evidence="1">
    <location>
        <begin position="271"/>
        <end position="326"/>
    </location>
</feature>
<feature type="compositionally biased region" description="Polar residues" evidence="1">
    <location>
        <begin position="233"/>
        <end position="258"/>
    </location>
</feature>
<dbReference type="AlphaFoldDB" id="E5QYZ3"/>
<feature type="region of interest" description="Disordered" evidence="1">
    <location>
        <begin position="1"/>
        <end position="86"/>
    </location>
</feature>
<name>E5QYZ3_ARTGP</name>
<dbReference type="InParanoid" id="E5QYZ3"/>
<dbReference type="OrthoDB" id="5345625at2759"/>
<evidence type="ECO:0000256" key="1">
    <source>
        <dbReference type="SAM" id="MobiDB-lite"/>
    </source>
</evidence>
<evidence type="ECO:0000313" key="2">
    <source>
        <dbReference type="EMBL" id="EFQ98116.1"/>
    </source>
</evidence>
<dbReference type="HOGENOM" id="CLU_064752_0_0_1"/>
<dbReference type="GeneID" id="10032393"/>
<dbReference type="OMA" id="MNSTSVQ"/>
<feature type="compositionally biased region" description="Polar residues" evidence="1">
    <location>
        <begin position="31"/>
        <end position="54"/>
    </location>
</feature>
<feature type="compositionally biased region" description="Basic and acidic residues" evidence="1">
    <location>
        <begin position="60"/>
        <end position="71"/>
    </location>
</feature>
<feature type="compositionally biased region" description="Polar residues" evidence="1">
    <location>
        <begin position="72"/>
        <end position="82"/>
    </location>
</feature>
<dbReference type="VEuPathDB" id="FungiDB:MGYG_01154"/>
<evidence type="ECO:0000313" key="3">
    <source>
        <dbReference type="Proteomes" id="UP000002669"/>
    </source>
</evidence>
<dbReference type="Proteomes" id="UP000002669">
    <property type="component" value="Unassembled WGS sequence"/>
</dbReference>
<protein>
    <submittedName>
        <fullName evidence="2">Uncharacterized protein</fullName>
    </submittedName>
</protein>
<keyword evidence="3" id="KW-1185">Reference proteome</keyword>
<reference evidence="3" key="1">
    <citation type="journal article" date="2012" name="MBio">
        <title>Comparative genome analysis of Trichophyton rubrum and related dermatophytes reveals candidate genes involved in infection.</title>
        <authorList>
            <person name="Martinez D.A."/>
            <person name="Oliver B.G."/>
            <person name="Graeser Y."/>
            <person name="Goldberg J.M."/>
            <person name="Li W."/>
            <person name="Martinez-Rossi N.M."/>
            <person name="Monod M."/>
            <person name="Shelest E."/>
            <person name="Barton R.C."/>
            <person name="Birch E."/>
            <person name="Brakhage A.A."/>
            <person name="Chen Z."/>
            <person name="Gurr S.J."/>
            <person name="Heiman D."/>
            <person name="Heitman J."/>
            <person name="Kosti I."/>
            <person name="Rossi A."/>
            <person name="Saif S."/>
            <person name="Samalova M."/>
            <person name="Saunders C.W."/>
            <person name="Shea T."/>
            <person name="Summerbell R.C."/>
            <person name="Xu J."/>
            <person name="Young S."/>
            <person name="Zeng Q."/>
            <person name="Birren B.W."/>
            <person name="Cuomo C.A."/>
            <person name="White T.C."/>
        </authorList>
    </citation>
    <scope>NUCLEOTIDE SEQUENCE [LARGE SCALE GENOMIC DNA]</scope>
    <source>
        <strain evidence="3">ATCC MYA-4604 / CBS 118893</strain>
    </source>
</reference>